<dbReference type="InterPro" id="IPR036390">
    <property type="entry name" value="WH_DNA-bd_sf"/>
</dbReference>
<dbReference type="Gene3D" id="1.10.10.10">
    <property type="entry name" value="Winged helix-like DNA-binding domain superfamily/Winged helix DNA-binding domain"/>
    <property type="match status" value="1"/>
</dbReference>
<dbReference type="PANTHER" id="PTHR30419">
    <property type="entry name" value="HTH-TYPE TRANSCRIPTIONAL REGULATOR YBHD"/>
    <property type="match status" value="1"/>
</dbReference>
<evidence type="ECO:0000256" key="2">
    <source>
        <dbReference type="ARBA" id="ARBA00023015"/>
    </source>
</evidence>
<comment type="similarity">
    <text evidence="1">Belongs to the LysR transcriptional regulatory family.</text>
</comment>
<reference evidence="7" key="1">
    <citation type="submission" date="2016-10" db="EMBL/GenBank/DDBJ databases">
        <authorList>
            <person name="Varghese N."/>
            <person name="Submissions S."/>
        </authorList>
    </citation>
    <scope>NUCLEOTIDE SEQUENCE [LARGE SCALE GENOMIC DNA]</scope>
    <source>
        <strain evidence="7">DSM 10146</strain>
    </source>
</reference>
<evidence type="ECO:0000256" key="1">
    <source>
        <dbReference type="ARBA" id="ARBA00009437"/>
    </source>
</evidence>
<protein>
    <submittedName>
        <fullName evidence="6">DNA-binding transcriptional regulator, LysR family</fullName>
    </submittedName>
</protein>
<dbReference type="InterPro" id="IPR000847">
    <property type="entry name" value="LysR_HTH_N"/>
</dbReference>
<dbReference type="EMBL" id="FNAV01000022">
    <property type="protein sequence ID" value="SDF45976.1"/>
    <property type="molecule type" value="Genomic_DNA"/>
</dbReference>
<organism evidence="6 7">
    <name type="scientific">Salipiger thiooxidans</name>
    <dbReference type="NCBI Taxonomy" id="282683"/>
    <lineage>
        <taxon>Bacteria</taxon>
        <taxon>Pseudomonadati</taxon>
        <taxon>Pseudomonadota</taxon>
        <taxon>Alphaproteobacteria</taxon>
        <taxon>Rhodobacterales</taxon>
        <taxon>Roseobacteraceae</taxon>
        <taxon>Salipiger</taxon>
    </lineage>
</organism>
<sequence length="311" mass="33964">MICGAAMDFANRLRPSHLALLMRIAETGQLQRAAQMAAMSQPAASRVLAEIEARAGGALFERHPKGMRPTALGALCIRHAKVILEEYGALEEEARRVTSGETGRVRVGAVTGPAVGLVMPAVRQVRAEAPDIEMTIGVGTSNELVRGLVDGHYDFIIARLPPNHDSRDFRLHPARNETVSLLVRPQHPLAGRREVTLAELLEHEWVVQELPSPIRQAVEAAFHSQTLDTPPRVTNSSSLLVVLALLESTDTIAPQTREVAQMLAHGALGAKLVELHLAEPIMVSPCFIIQNRFRPLHSAAERLLRAVFDHL</sequence>
<keyword evidence="2" id="KW-0805">Transcription regulation</keyword>
<dbReference type="Pfam" id="PF03466">
    <property type="entry name" value="LysR_substrate"/>
    <property type="match status" value="1"/>
</dbReference>
<keyword evidence="7" id="KW-1185">Reference proteome</keyword>
<accession>A0A1G7L9C4</accession>
<dbReference type="STRING" id="282683.SAMN04488105_12246"/>
<evidence type="ECO:0000313" key="6">
    <source>
        <dbReference type="EMBL" id="SDF45976.1"/>
    </source>
</evidence>
<dbReference type="AlphaFoldDB" id="A0A1G7L9C4"/>
<dbReference type="InterPro" id="IPR050950">
    <property type="entry name" value="HTH-type_LysR_regulators"/>
</dbReference>
<dbReference type="Pfam" id="PF00126">
    <property type="entry name" value="HTH_1"/>
    <property type="match status" value="1"/>
</dbReference>
<evidence type="ECO:0000256" key="3">
    <source>
        <dbReference type="ARBA" id="ARBA00023125"/>
    </source>
</evidence>
<dbReference type="GO" id="GO:0003677">
    <property type="term" value="F:DNA binding"/>
    <property type="evidence" value="ECO:0007669"/>
    <property type="project" value="UniProtKB-KW"/>
</dbReference>
<dbReference type="InterPro" id="IPR005119">
    <property type="entry name" value="LysR_subst-bd"/>
</dbReference>
<dbReference type="GO" id="GO:0005829">
    <property type="term" value="C:cytosol"/>
    <property type="evidence" value="ECO:0007669"/>
    <property type="project" value="TreeGrafter"/>
</dbReference>
<proteinExistence type="inferred from homology"/>
<feature type="domain" description="HTH lysR-type" evidence="5">
    <location>
        <begin position="13"/>
        <end position="70"/>
    </location>
</feature>
<dbReference type="PROSITE" id="PS50931">
    <property type="entry name" value="HTH_LYSR"/>
    <property type="match status" value="1"/>
</dbReference>
<keyword evidence="4" id="KW-0804">Transcription</keyword>
<evidence type="ECO:0000256" key="4">
    <source>
        <dbReference type="ARBA" id="ARBA00023163"/>
    </source>
</evidence>
<dbReference type="SUPFAM" id="SSF46785">
    <property type="entry name" value="Winged helix' DNA-binding domain"/>
    <property type="match status" value="1"/>
</dbReference>
<dbReference type="Gene3D" id="3.40.190.290">
    <property type="match status" value="1"/>
</dbReference>
<dbReference type="InterPro" id="IPR036388">
    <property type="entry name" value="WH-like_DNA-bd_sf"/>
</dbReference>
<dbReference type="SUPFAM" id="SSF53850">
    <property type="entry name" value="Periplasmic binding protein-like II"/>
    <property type="match status" value="1"/>
</dbReference>
<keyword evidence="3 6" id="KW-0238">DNA-binding</keyword>
<name>A0A1G7L9C4_9RHOB</name>
<dbReference type="GO" id="GO:0003700">
    <property type="term" value="F:DNA-binding transcription factor activity"/>
    <property type="evidence" value="ECO:0007669"/>
    <property type="project" value="InterPro"/>
</dbReference>
<gene>
    <name evidence="6" type="ORF">SAMN04488105_12246</name>
</gene>
<evidence type="ECO:0000259" key="5">
    <source>
        <dbReference type="PROSITE" id="PS50931"/>
    </source>
</evidence>
<dbReference type="PANTHER" id="PTHR30419:SF8">
    <property type="entry name" value="NITROGEN ASSIMILATION TRANSCRIPTIONAL ACTIVATOR-RELATED"/>
    <property type="match status" value="1"/>
</dbReference>
<dbReference type="Proteomes" id="UP000198994">
    <property type="component" value="Unassembled WGS sequence"/>
</dbReference>
<evidence type="ECO:0000313" key="7">
    <source>
        <dbReference type="Proteomes" id="UP000198994"/>
    </source>
</evidence>